<keyword evidence="3" id="KW-0732">Signal</keyword>
<feature type="compositionally biased region" description="Basic and acidic residues" evidence="1">
    <location>
        <begin position="271"/>
        <end position="281"/>
    </location>
</feature>
<evidence type="ECO:0008006" key="6">
    <source>
        <dbReference type="Google" id="ProtNLM"/>
    </source>
</evidence>
<keyword evidence="2" id="KW-0812">Transmembrane</keyword>
<feature type="signal peptide" evidence="3">
    <location>
        <begin position="1"/>
        <end position="20"/>
    </location>
</feature>
<dbReference type="AlphaFoldDB" id="A0A067N6T9"/>
<gene>
    <name evidence="4" type="ORF">BOTBODRAFT_28066</name>
</gene>
<evidence type="ECO:0000256" key="3">
    <source>
        <dbReference type="SAM" id="SignalP"/>
    </source>
</evidence>
<dbReference type="EMBL" id="KL198019">
    <property type="protein sequence ID" value="KDQ19491.1"/>
    <property type="molecule type" value="Genomic_DNA"/>
</dbReference>
<name>A0A067N6T9_BOTB1</name>
<keyword evidence="5" id="KW-1185">Reference proteome</keyword>
<proteinExistence type="predicted"/>
<dbReference type="OrthoDB" id="5409995at2759"/>
<feature type="region of interest" description="Disordered" evidence="1">
    <location>
        <begin position="260"/>
        <end position="302"/>
    </location>
</feature>
<dbReference type="STRING" id="930990.A0A067N6T9"/>
<feature type="compositionally biased region" description="Polar residues" evidence="1">
    <location>
        <begin position="260"/>
        <end position="269"/>
    </location>
</feature>
<feature type="compositionally biased region" description="Polar residues" evidence="1">
    <location>
        <begin position="285"/>
        <end position="296"/>
    </location>
</feature>
<reference evidence="5" key="1">
    <citation type="journal article" date="2014" name="Proc. Natl. Acad. Sci. U.S.A.">
        <title>Extensive sampling of basidiomycete genomes demonstrates inadequacy of the white-rot/brown-rot paradigm for wood decay fungi.</title>
        <authorList>
            <person name="Riley R."/>
            <person name="Salamov A.A."/>
            <person name="Brown D.W."/>
            <person name="Nagy L.G."/>
            <person name="Floudas D."/>
            <person name="Held B.W."/>
            <person name="Levasseur A."/>
            <person name="Lombard V."/>
            <person name="Morin E."/>
            <person name="Otillar R."/>
            <person name="Lindquist E.A."/>
            <person name="Sun H."/>
            <person name="LaButti K.M."/>
            <person name="Schmutz J."/>
            <person name="Jabbour D."/>
            <person name="Luo H."/>
            <person name="Baker S.E."/>
            <person name="Pisabarro A.G."/>
            <person name="Walton J.D."/>
            <person name="Blanchette R.A."/>
            <person name="Henrissat B."/>
            <person name="Martin F."/>
            <person name="Cullen D."/>
            <person name="Hibbett D.S."/>
            <person name="Grigoriev I.V."/>
        </authorList>
    </citation>
    <scope>NUCLEOTIDE SEQUENCE [LARGE SCALE GENOMIC DNA]</scope>
    <source>
        <strain evidence="5">FD-172 SS1</strain>
    </source>
</reference>
<organism evidence="4 5">
    <name type="scientific">Botryobasidium botryosum (strain FD-172 SS1)</name>
    <dbReference type="NCBI Taxonomy" id="930990"/>
    <lineage>
        <taxon>Eukaryota</taxon>
        <taxon>Fungi</taxon>
        <taxon>Dikarya</taxon>
        <taxon>Basidiomycota</taxon>
        <taxon>Agaricomycotina</taxon>
        <taxon>Agaricomycetes</taxon>
        <taxon>Cantharellales</taxon>
        <taxon>Botryobasidiaceae</taxon>
        <taxon>Botryobasidium</taxon>
    </lineage>
</organism>
<evidence type="ECO:0000256" key="2">
    <source>
        <dbReference type="SAM" id="Phobius"/>
    </source>
</evidence>
<keyword evidence="2" id="KW-1133">Transmembrane helix</keyword>
<dbReference type="InParanoid" id="A0A067N6T9"/>
<keyword evidence="2" id="KW-0472">Membrane</keyword>
<feature type="chain" id="PRO_5001641957" description="SLC26A/SulP transporter domain-containing protein" evidence="3">
    <location>
        <begin position="21"/>
        <end position="380"/>
    </location>
</feature>
<evidence type="ECO:0000313" key="5">
    <source>
        <dbReference type="Proteomes" id="UP000027195"/>
    </source>
</evidence>
<feature type="transmembrane region" description="Helical" evidence="2">
    <location>
        <begin position="200"/>
        <end position="222"/>
    </location>
</feature>
<sequence>MPPYALFLSAFFFRIPLVFALHRSIGALDPIIKTAVDGCFSGPNPTFNGHPIGYGVNRCPALISCIMSGLSPADQAGLSAGTSISSLLPTVLALVGTGPFELVQLFFTSPLRAGATCLFGVGLPSGLFRQLRTYPINATPHSMDNSTMRRWTLFVPRSTSYIQVVRRIVVDVLIVVLAGVMLWRNWVVCSITMVTFQCEYSWILFCWPMACIAWLIVATLALRLMARDIRFTISGQRTSWLAILAMPYQYRRRVPRQIQEKTQTQTLDSSAEERPSHEATARTRVPTSLANSSTPLSAPETGAFSGSDDVSWDVEVWITMRHVALWGWYEAGIESIAVGIYLYATFVLASTLFLTGEQSIEYTTLMVLSLSAIRILGSVL</sequence>
<evidence type="ECO:0000256" key="1">
    <source>
        <dbReference type="SAM" id="MobiDB-lite"/>
    </source>
</evidence>
<feature type="transmembrane region" description="Helical" evidence="2">
    <location>
        <begin position="168"/>
        <end position="188"/>
    </location>
</feature>
<evidence type="ECO:0000313" key="4">
    <source>
        <dbReference type="EMBL" id="KDQ19491.1"/>
    </source>
</evidence>
<feature type="transmembrane region" description="Helical" evidence="2">
    <location>
        <begin position="331"/>
        <end position="354"/>
    </location>
</feature>
<dbReference type="Proteomes" id="UP000027195">
    <property type="component" value="Unassembled WGS sequence"/>
</dbReference>
<dbReference type="HOGENOM" id="CLU_758734_0_0_1"/>
<accession>A0A067N6T9</accession>
<protein>
    <recommendedName>
        <fullName evidence="6">SLC26A/SulP transporter domain-containing protein</fullName>
    </recommendedName>
</protein>